<proteinExistence type="predicted"/>
<feature type="domain" description="Isochorismatase-like" evidence="1">
    <location>
        <begin position="4"/>
        <end position="185"/>
    </location>
</feature>
<accession>A0A0F7HD82</accession>
<dbReference type="EMBL" id="CABEEZ010000126">
    <property type="protein sequence ID" value="VTR52165.1"/>
    <property type="molecule type" value="Genomic_DNA"/>
</dbReference>
<name>A0A0F7HD82_SERFO</name>
<dbReference type="InterPro" id="IPR036380">
    <property type="entry name" value="Isochorismatase-like_sf"/>
</dbReference>
<dbReference type="InterPro" id="IPR050272">
    <property type="entry name" value="Isochorismatase-like_hydrls"/>
</dbReference>
<reference evidence="2" key="1">
    <citation type="submission" date="2019-05" db="EMBL/GenBank/DDBJ databases">
        <authorList>
            <consortium name="Pathogen Informatics"/>
        </authorList>
    </citation>
    <scope>NUCLEOTIDE SEQUENCE [LARGE SCALE GENOMIC DNA]</scope>
    <source>
        <strain evidence="2">NCTC12965</strain>
    </source>
</reference>
<dbReference type="GeneID" id="30321666"/>
<dbReference type="EC" id="3.-.-.-" evidence="2"/>
<dbReference type="SUPFAM" id="SSF52499">
    <property type="entry name" value="Isochorismatase-like hydrolases"/>
    <property type="match status" value="1"/>
</dbReference>
<evidence type="ECO:0000313" key="2">
    <source>
        <dbReference type="EMBL" id="VTR52165.1"/>
    </source>
</evidence>
<protein>
    <submittedName>
        <fullName evidence="2">Isochorismatase family protein yecD</fullName>
        <ecNumber evidence="2">3.-.-.-</ecNumber>
    </submittedName>
</protein>
<dbReference type="KEGG" id="sfw:WN53_15940"/>
<organism evidence="2">
    <name type="scientific">Serratia fonticola</name>
    <dbReference type="NCBI Taxonomy" id="47917"/>
    <lineage>
        <taxon>Bacteria</taxon>
        <taxon>Pseudomonadati</taxon>
        <taxon>Pseudomonadota</taxon>
        <taxon>Gammaproteobacteria</taxon>
        <taxon>Enterobacterales</taxon>
        <taxon>Yersiniaceae</taxon>
        <taxon>Serratia</taxon>
    </lineage>
</organism>
<dbReference type="Pfam" id="PF00857">
    <property type="entry name" value="Isochorismatase"/>
    <property type="match status" value="1"/>
</dbReference>
<dbReference type="PANTHER" id="PTHR43540">
    <property type="entry name" value="PEROXYUREIDOACRYLATE/UREIDOACRYLATE AMIDOHYDROLASE-RELATED"/>
    <property type="match status" value="1"/>
</dbReference>
<gene>
    <name evidence="2" type="primary">yecD_3</name>
    <name evidence="2" type="ORF">NCTC12965_06300</name>
</gene>
<keyword evidence="2" id="KW-0378">Hydrolase</keyword>
<evidence type="ECO:0000259" key="1">
    <source>
        <dbReference type="Pfam" id="PF00857"/>
    </source>
</evidence>
<dbReference type="STRING" id="47917.AV650_11415"/>
<dbReference type="InterPro" id="IPR000868">
    <property type="entry name" value="Isochorismatase-like_dom"/>
</dbReference>
<dbReference type="Gene3D" id="3.40.50.850">
    <property type="entry name" value="Isochorismatase-like"/>
    <property type="match status" value="1"/>
</dbReference>
<dbReference type="CDD" id="cd00431">
    <property type="entry name" value="cysteine_hydrolases"/>
    <property type="match status" value="1"/>
</dbReference>
<dbReference type="RefSeq" id="WP_024483128.1">
    <property type="nucleotide sequence ID" value="NZ_CAMKUH010000009.1"/>
</dbReference>
<sequence length="190" mass="21043">MSAALMIIDLIEDLAGPKGRANHCREQIVTRDVIAHVNAAAAYARVRKIPVIWLRTGFADNYHDIPRHSPLFNQLKHIGALRLSNEGCHWLAGLEVKTEDLCLEKKGLSAFAGNNLLAWLQQHRCHHLLLGGISTPLAIESTARQAHDAGLQVTVLQDLCAAPTEEIHQQSLETLQNLGEVMRSQAWMRG</sequence>
<dbReference type="PANTHER" id="PTHR43540:SF1">
    <property type="entry name" value="ISOCHORISMATASE HYDROLASE"/>
    <property type="match status" value="1"/>
</dbReference>
<dbReference type="GO" id="GO:0016787">
    <property type="term" value="F:hydrolase activity"/>
    <property type="evidence" value="ECO:0007669"/>
    <property type="project" value="UniProtKB-KW"/>
</dbReference>
<dbReference type="AlphaFoldDB" id="A0A0F7HD82"/>